<dbReference type="EMBL" id="LAVV01013789">
    <property type="protein sequence ID" value="KNZ45318.1"/>
    <property type="molecule type" value="Genomic_DNA"/>
</dbReference>
<keyword evidence="2" id="KW-1185">Reference proteome</keyword>
<name>A0A0L6U9U2_9BASI</name>
<feature type="non-terminal residue" evidence="1">
    <location>
        <position position="1"/>
    </location>
</feature>
<dbReference type="VEuPathDB" id="FungiDB:VP01_8266g1"/>
<dbReference type="AlphaFoldDB" id="A0A0L6U9U2"/>
<dbReference type="Proteomes" id="UP000037035">
    <property type="component" value="Unassembled WGS sequence"/>
</dbReference>
<gene>
    <name evidence="1" type="ORF">VP01_8266g1</name>
</gene>
<dbReference type="OrthoDB" id="3253623at2759"/>
<sequence length="122" mass="13871">PPDTNIVTISNIPQPLVENLLELNNGIIIQTHQFSKGQKVSIKLAVLIGNVVATWKIGGFLSHSGKYFCLQHWCRLKNGATWNQKRQGHRRLKTMVFNGWNYMAYHIGIQWATTPLSTFLVL</sequence>
<accession>A0A0L6U9U2</accession>
<protein>
    <submittedName>
        <fullName evidence="1">Uncharacterized protein</fullName>
    </submittedName>
</protein>
<reference evidence="1 2" key="1">
    <citation type="submission" date="2015-08" db="EMBL/GenBank/DDBJ databases">
        <title>Next Generation Sequencing and Analysis of the Genome of Puccinia sorghi L Schw, the Causal Agent of Maize Common Rust.</title>
        <authorList>
            <person name="Rochi L."/>
            <person name="Burguener G."/>
            <person name="Darino M."/>
            <person name="Turjanski A."/>
            <person name="Kreff E."/>
            <person name="Dieguez M.J."/>
            <person name="Sacco F."/>
        </authorList>
    </citation>
    <scope>NUCLEOTIDE SEQUENCE [LARGE SCALE GENOMIC DNA]</scope>
    <source>
        <strain evidence="1 2">RO10H11247</strain>
    </source>
</reference>
<evidence type="ECO:0000313" key="1">
    <source>
        <dbReference type="EMBL" id="KNZ45318.1"/>
    </source>
</evidence>
<organism evidence="1 2">
    <name type="scientific">Puccinia sorghi</name>
    <dbReference type="NCBI Taxonomy" id="27349"/>
    <lineage>
        <taxon>Eukaryota</taxon>
        <taxon>Fungi</taxon>
        <taxon>Dikarya</taxon>
        <taxon>Basidiomycota</taxon>
        <taxon>Pucciniomycotina</taxon>
        <taxon>Pucciniomycetes</taxon>
        <taxon>Pucciniales</taxon>
        <taxon>Pucciniaceae</taxon>
        <taxon>Puccinia</taxon>
    </lineage>
</organism>
<proteinExistence type="predicted"/>
<evidence type="ECO:0000313" key="2">
    <source>
        <dbReference type="Proteomes" id="UP000037035"/>
    </source>
</evidence>
<comment type="caution">
    <text evidence="1">The sequence shown here is derived from an EMBL/GenBank/DDBJ whole genome shotgun (WGS) entry which is preliminary data.</text>
</comment>